<dbReference type="InterPro" id="IPR031961">
    <property type="entry name" value="DUF4780"/>
</dbReference>
<dbReference type="AlphaFoldDB" id="A0AAV2P4K4"/>
<proteinExistence type="predicted"/>
<evidence type="ECO:0000256" key="1">
    <source>
        <dbReference type="SAM" id="MobiDB-lite"/>
    </source>
</evidence>
<feature type="region of interest" description="Disordered" evidence="1">
    <location>
        <begin position="1"/>
        <end position="100"/>
    </location>
</feature>
<feature type="compositionally biased region" description="Polar residues" evidence="1">
    <location>
        <begin position="1"/>
        <end position="14"/>
    </location>
</feature>
<dbReference type="Proteomes" id="UP001497644">
    <property type="component" value="Chromosome 7"/>
</dbReference>
<accession>A0AAV2P4K4</accession>
<evidence type="ECO:0000259" key="2">
    <source>
        <dbReference type="Pfam" id="PF16012"/>
    </source>
</evidence>
<protein>
    <recommendedName>
        <fullName evidence="2">DUF4780 domain-containing protein</fullName>
    </recommendedName>
</protein>
<feature type="domain" description="DUF4780" evidence="2">
    <location>
        <begin position="107"/>
        <end position="196"/>
    </location>
</feature>
<name>A0AAV2P4K4_9HYME</name>
<dbReference type="Pfam" id="PF16012">
    <property type="entry name" value="DUF4780"/>
    <property type="match status" value="1"/>
</dbReference>
<evidence type="ECO:0000313" key="3">
    <source>
        <dbReference type="EMBL" id="CAL1687642.1"/>
    </source>
</evidence>
<feature type="compositionally biased region" description="Basic residues" evidence="1">
    <location>
        <begin position="30"/>
        <end position="46"/>
    </location>
</feature>
<organism evidence="3 4">
    <name type="scientific">Lasius platythorax</name>
    <dbReference type="NCBI Taxonomy" id="488582"/>
    <lineage>
        <taxon>Eukaryota</taxon>
        <taxon>Metazoa</taxon>
        <taxon>Ecdysozoa</taxon>
        <taxon>Arthropoda</taxon>
        <taxon>Hexapoda</taxon>
        <taxon>Insecta</taxon>
        <taxon>Pterygota</taxon>
        <taxon>Neoptera</taxon>
        <taxon>Endopterygota</taxon>
        <taxon>Hymenoptera</taxon>
        <taxon>Apocrita</taxon>
        <taxon>Aculeata</taxon>
        <taxon>Formicoidea</taxon>
        <taxon>Formicidae</taxon>
        <taxon>Formicinae</taxon>
        <taxon>Lasius</taxon>
        <taxon>Lasius</taxon>
    </lineage>
</organism>
<dbReference type="EMBL" id="OZ034830">
    <property type="protein sequence ID" value="CAL1687642.1"/>
    <property type="molecule type" value="Genomic_DNA"/>
</dbReference>
<gene>
    <name evidence="3" type="ORF">LPLAT_LOCUS12815</name>
</gene>
<sequence>MSAIVNNLGATTGDSPAKMLVDEVDESSGRRKRPSGTAKRKMKKARVAGGEGSKEPPSTPGIAPKSDSGTAKRQRPEKETPPEVTVKRPRSQGGPPGSYATAVADLAKIAILHDSRAQDVTEEQTTQIQEGIVGLVDGIPERDYVPRFHETYRTKGVLKVICADTQSEGWLRERLPTLAMWEGSGLTIVGFDKLPFFLRR</sequence>
<keyword evidence="4" id="KW-1185">Reference proteome</keyword>
<evidence type="ECO:0000313" key="4">
    <source>
        <dbReference type="Proteomes" id="UP001497644"/>
    </source>
</evidence>
<reference evidence="3" key="1">
    <citation type="submission" date="2024-04" db="EMBL/GenBank/DDBJ databases">
        <authorList>
            <consortium name="Molecular Ecology Group"/>
        </authorList>
    </citation>
    <scope>NUCLEOTIDE SEQUENCE</scope>
</reference>